<evidence type="ECO:0000313" key="7">
    <source>
        <dbReference type="Proteomes" id="UP001501594"/>
    </source>
</evidence>
<keyword evidence="2 4" id="KW-0238">DNA-binding</keyword>
<dbReference type="Proteomes" id="UP001501594">
    <property type="component" value="Unassembled WGS sequence"/>
</dbReference>
<evidence type="ECO:0000256" key="3">
    <source>
        <dbReference type="ARBA" id="ARBA00023163"/>
    </source>
</evidence>
<dbReference type="PANTHER" id="PTHR30055">
    <property type="entry name" value="HTH-TYPE TRANSCRIPTIONAL REGULATOR RUTR"/>
    <property type="match status" value="1"/>
</dbReference>
<feature type="DNA-binding region" description="H-T-H motif" evidence="4">
    <location>
        <begin position="39"/>
        <end position="58"/>
    </location>
</feature>
<evidence type="ECO:0000256" key="2">
    <source>
        <dbReference type="ARBA" id="ARBA00023125"/>
    </source>
</evidence>
<dbReference type="Gene3D" id="1.10.10.60">
    <property type="entry name" value="Homeodomain-like"/>
    <property type="match status" value="1"/>
</dbReference>
<evidence type="ECO:0000256" key="1">
    <source>
        <dbReference type="ARBA" id="ARBA00023015"/>
    </source>
</evidence>
<keyword evidence="7" id="KW-1185">Reference proteome</keyword>
<dbReference type="InterPro" id="IPR023772">
    <property type="entry name" value="DNA-bd_HTH_TetR-type_CS"/>
</dbReference>
<sequence length="221" mass="24727">MTDDVSPPGLRERKRLATRRAIQVAVLRLVRQLGYDAVTVDMISREADVSARTFFNYFPSKEDAVVGDPPVLPEGDGLLPFVHGTGPGRILHDVVDLIETATEANITDRELVRARREVLRDHPELFARRTASMHDFEAALGDAVRRRLEHDRPERAQDPEQLTSDAQLMTLMIMAALRHGWAEWVEQRNESETVGATLRAHLDDSFGRAAALMSQEAPDIG</sequence>
<name>A0ABP8DZU4_9MICO</name>
<evidence type="ECO:0000256" key="4">
    <source>
        <dbReference type="PROSITE-ProRule" id="PRU00335"/>
    </source>
</evidence>
<evidence type="ECO:0000259" key="5">
    <source>
        <dbReference type="PROSITE" id="PS50977"/>
    </source>
</evidence>
<dbReference type="InterPro" id="IPR050109">
    <property type="entry name" value="HTH-type_TetR-like_transc_reg"/>
</dbReference>
<dbReference type="PROSITE" id="PS50977">
    <property type="entry name" value="HTH_TETR_2"/>
    <property type="match status" value="1"/>
</dbReference>
<dbReference type="RefSeq" id="WP_344793986.1">
    <property type="nucleotide sequence ID" value="NZ_BAABAU010000001.1"/>
</dbReference>
<keyword evidence="1" id="KW-0805">Transcription regulation</keyword>
<protein>
    <submittedName>
        <fullName evidence="6">TetR family transcriptional regulator</fullName>
    </submittedName>
</protein>
<keyword evidence="3" id="KW-0804">Transcription</keyword>
<dbReference type="InterPro" id="IPR009057">
    <property type="entry name" value="Homeodomain-like_sf"/>
</dbReference>
<evidence type="ECO:0000313" key="6">
    <source>
        <dbReference type="EMBL" id="GAA4265458.1"/>
    </source>
</evidence>
<reference evidence="7" key="1">
    <citation type="journal article" date="2019" name="Int. J. Syst. Evol. Microbiol.">
        <title>The Global Catalogue of Microorganisms (GCM) 10K type strain sequencing project: providing services to taxonomists for standard genome sequencing and annotation.</title>
        <authorList>
            <consortium name="The Broad Institute Genomics Platform"/>
            <consortium name="The Broad Institute Genome Sequencing Center for Infectious Disease"/>
            <person name="Wu L."/>
            <person name="Ma J."/>
        </authorList>
    </citation>
    <scope>NUCLEOTIDE SEQUENCE [LARGE SCALE GENOMIC DNA]</scope>
    <source>
        <strain evidence="7">JCM 17442</strain>
    </source>
</reference>
<dbReference type="Gene3D" id="1.10.357.10">
    <property type="entry name" value="Tetracycline Repressor, domain 2"/>
    <property type="match status" value="1"/>
</dbReference>
<dbReference type="SUPFAM" id="SSF46689">
    <property type="entry name" value="Homeodomain-like"/>
    <property type="match status" value="1"/>
</dbReference>
<feature type="domain" description="HTH tetR-type" evidence="5">
    <location>
        <begin position="16"/>
        <end position="76"/>
    </location>
</feature>
<accession>A0ABP8DZU4</accession>
<proteinExistence type="predicted"/>
<gene>
    <name evidence="6" type="ORF">GCM10022256_10700</name>
</gene>
<dbReference type="PANTHER" id="PTHR30055:SF234">
    <property type="entry name" value="HTH-TYPE TRANSCRIPTIONAL REGULATOR BETI"/>
    <property type="match status" value="1"/>
</dbReference>
<organism evidence="6 7">
    <name type="scientific">Frondihabitans peucedani</name>
    <dbReference type="NCBI Taxonomy" id="598626"/>
    <lineage>
        <taxon>Bacteria</taxon>
        <taxon>Bacillati</taxon>
        <taxon>Actinomycetota</taxon>
        <taxon>Actinomycetes</taxon>
        <taxon>Micrococcales</taxon>
        <taxon>Microbacteriaceae</taxon>
        <taxon>Frondihabitans</taxon>
    </lineage>
</organism>
<dbReference type="InterPro" id="IPR001647">
    <property type="entry name" value="HTH_TetR"/>
</dbReference>
<dbReference type="Pfam" id="PF00440">
    <property type="entry name" value="TetR_N"/>
    <property type="match status" value="1"/>
</dbReference>
<dbReference type="PROSITE" id="PS01081">
    <property type="entry name" value="HTH_TETR_1"/>
    <property type="match status" value="1"/>
</dbReference>
<dbReference type="EMBL" id="BAABAU010000001">
    <property type="protein sequence ID" value="GAA4265458.1"/>
    <property type="molecule type" value="Genomic_DNA"/>
</dbReference>
<comment type="caution">
    <text evidence="6">The sequence shown here is derived from an EMBL/GenBank/DDBJ whole genome shotgun (WGS) entry which is preliminary data.</text>
</comment>